<keyword evidence="3" id="KW-0539">Nucleus</keyword>
<feature type="compositionally biased region" description="Polar residues" evidence="4">
    <location>
        <begin position="508"/>
        <end position="518"/>
    </location>
</feature>
<name>A0AAN6RF87_9PLEO</name>
<feature type="compositionally biased region" description="Low complexity" evidence="4">
    <location>
        <begin position="692"/>
        <end position="707"/>
    </location>
</feature>
<feature type="compositionally biased region" description="Polar residues" evidence="4">
    <location>
        <begin position="655"/>
        <end position="685"/>
    </location>
</feature>
<dbReference type="PANTHER" id="PTHR48125">
    <property type="entry name" value="LP07818P1"/>
    <property type="match status" value="1"/>
</dbReference>
<feature type="compositionally biased region" description="Polar residues" evidence="4">
    <location>
        <begin position="792"/>
        <end position="804"/>
    </location>
</feature>
<feature type="compositionally biased region" description="Polar residues" evidence="4">
    <location>
        <begin position="630"/>
        <end position="641"/>
    </location>
</feature>
<evidence type="ECO:0000313" key="7">
    <source>
        <dbReference type="Proteomes" id="UP001280581"/>
    </source>
</evidence>
<feature type="compositionally biased region" description="Polar residues" evidence="4">
    <location>
        <begin position="719"/>
        <end position="729"/>
    </location>
</feature>
<organism evidence="6 7">
    <name type="scientific">Pseudopithomyces chartarum</name>
    <dbReference type="NCBI Taxonomy" id="1892770"/>
    <lineage>
        <taxon>Eukaryota</taxon>
        <taxon>Fungi</taxon>
        <taxon>Dikarya</taxon>
        <taxon>Ascomycota</taxon>
        <taxon>Pezizomycotina</taxon>
        <taxon>Dothideomycetes</taxon>
        <taxon>Pleosporomycetidae</taxon>
        <taxon>Pleosporales</taxon>
        <taxon>Massarineae</taxon>
        <taxon>Didymosphaeriaceae</taxon>
        <taxon>Pseudopithomyces</taxon>
    </lineage>
</organism>
<feature type="compositionally biased region" description="Low complexity" evidence="4">
    <location>
        <begin position="615"/>
        <end position="629"/>
    </location>
</feature>
<feature type="compositionally biased region" description="Low complexity" evidence="4">
    <location>
        <begin position="519"/>
        <end position="528"/>
    </location>
</feature>
<evidence type="ECO:0000259" key="5">
    <source>
        <dbReference type="Pfam" id="PF16755"/>
    </source>
</evidence>
<keyword evidence="7" id="KW-1185">Reference proteome</keyword>
<feature type="compositionally biased region" description="Polar residues" evidence="4">
    <location>
        <begin position="937"/>
        <end position="959"/>
    </location>
</feature>
<proteinExistence type="predicted"/>
<reference evidence="6 7" key="1">
    <citation type="submission" date="2021-02" db="EMBL/GenBank/DDBJ databases">
        <title>Genome assembly of Pseudopithomyces chartarum.</title>
        <authorList>
            <person name="Jauregui R."/>
            <person name="Singh J."/>
            <person name="Voisey C."/>
        </authorList>
    </citation>
    <scope>NUCLEOTIDE SEQUENCE [LARGE SCALE GENOMIC DNA]</scope>
    <source>
        <strain evidence="6 7">AGR01</strain>
    </source>
</reference>
<accession>A0AAN6RF87</accession>
<dbReference type="SUPFAM" id="SSF117289">
    <property type="entry name" value="Nucleoporin domain"/>
    <property type="match status" value="1"/>
</dbReference>
<comment type="caution">
    <text evidence="6">The sequence shown here is derived from an EMBL/GenBank/DDBJ whole genome shotgun (WGS) entry which is preliminary data.</text>
</comment>
<dbReference type="PANTHER" id="PTHR48125:SF10">
    <property type="entry name" value="OS12G0136300 PROTEIN"/>
    <property type="match status" value="1"/>
</dbReference>
<evidence type="ECO:0000256" key="2">
    <source>
        <dbReference type="ARBA" id="ARBA00022448"/>
    </source>
</evidence>
<dbReference type="EMBL" id="WVTA01000009">
    <property type="protein sequence ID" value="KAK3207261.1"/>
    <property type="molecule type" value="Genomic_DNA"/>
</dbReference>
<dbReference type="InterPro" id="IPR039462">
    <property type="entry name" value="Nup159/Nup146_N"/>
</dbReference>
<dbReference type="GO" id="GO:0005634">
    <property type="term" value="C:nucleus"/>
    <property type="evidence" value="ECO:0007669"/>
    <property type="project" value="UniProtKB-SubCell"/>
</dbReference>
<dbReference type="Proteomes" id="UP001280581">
    <property type="component" value="Unassembled WGS sequence"/>
</dbReference>
<feature type="region of interest" description="Disordered" evidence="4">
    <location>
        <begin position="453"/>
        <end position="542"/>
    </location>
</feature>
<feature type="region of interest" description="Disordered" evidence="4">
    <location>
        <begin position="1277"/>
        <end position="1325"/>
    </location>
</feature>
<keyword evidence="2" id="KW-0813">Transport</keyword>
<evidence type="ECO:0000256" key="1">
    <source>
        <dbReference type="ARBA" id="ARBA00004123"/>
    </source>
</evidence>
<feature type="compositionally biased region" description="Pro residues" evidence="4">
    <location>
        <begin position="825"/>
        <end position="844"/>
    </location>
</feature>
<dbReference type="Pfam" id="PF16755">
    <property type="entry name" value="Beta-prop_NUP159_NUP214"/>
    <property type="match status" value="1"/>
</dbReference>
<feature type="compositionally biased region" description="Basic and acidic residues" evidence="4">
    <location>
        <begin position="745"/>
        <end position="754"/>
    </location>
</feature>
<feature type="compositionally biased region" description="Low complexity" evidence="4">
    <location>
        <begin position="1287"/>
        <end position="1300"/>
    </location>
</feature>
<feature type="domain" description="Nucleoporin Nup159/Nup146 N-terminal" evidence="5">
    <location>
        <begin position="48"/>
        <end position="422"/>
    </location>
</feature>
<dbReference type="Gene3D" id="2.130.10.10">
    <property type="entry name" value="YVTN repeat-like/Quinoprotein amine dehydrogenase"/>
    <property type="match status" value="1"/>
</dbReference>
<dbReference type="InterPro" id="IPR015943">
    <property type="entry name" value="WD40/YVTN_repeat-like_dom_sf"/>
</dbReference>
<sequence length="1373" mass="145106">MAQSAVTSGDDLGEISPEVIGFTPIGAGKEGPKKLKLLPSPWPADNLPPASATLLSVAPKHGLLAAASPNSLVIASTEKVRKAFGSTAGENDVVTDFSPDSTLEVPRLRHVAFSTDEDFLVVSAEDEGGLLVYGVEDLLKGNTQPGVRVSTNNTPVRALLPNPAPDQAHFMAVISDTGRLDVTDITTGQAKNVHNDRVTCASWSVKGKAIVAGFEDGTVSIHLLSALDQVKGKVPRPPELPDNYRVSAMNWLNNEELFSIYSTLEPDDDAFYYCISMNKTYTSFTFRKTPYDVVFASMDGARRTPPLRYAIQRLRKWEPYLEDLLFITAAHSIDVGAVLKPTEPIDPAEPLSNEYIFANIADARKATVPRNLADDADSTLIGEALDLSSKEKVPQPSRRLEEITESPTPLPAYYLLTHEGILAGWWTVWDKSLEAGTAYAGLTYTESTTAAPAAATPKAAPPAASPFGQMTSNQSSAFANAKPAPTFGAPSAPSGNTGFGKPAFGSPSAPTSGSSFGKPNTPGAAPASGPGGGATFGAPGLGTKPAFGTPAFGSKPAFGAASNIGNQSPAFGGPSQINSKPNPFMAAVKAASSNPFASSASATSPFASAASATSPFAAAGAGTKSGASSPFSNFATNKTGQSGFGNLGSKPGLSSFGSTVTVDSKASGPGSTLPSFGNTPATQSGLPFGAATTSSFPSFTSTQSGSTDLGNRGRDEETPTPQHPNQLKQVTGVFDGKFKLGSTFKPDDSAKDDAPEPAPSSGGSMFGAGFNSALGGIGGSSKAPATPEKPSWSGSTMFPSTTPATAPRKPGGLFSNNKAESTTPKPAPPKEPVIPEEAPLPPDWKPTKPSRTDDEIPPLAGSPPVNVEAPSSSADDLSSSPLDDEEDGDLSQSNVDESEGEDGEEGEGEGEEEYTDEYDPSGEEEGSEQSEPTESGRTPQPQSTGPSNFFSAPTPSQTPGRPLPQGGVRPLHPPHTTSTPMFGGTRREPLNSSIHMAQPPTPQPTFPDLVDDEDERIREELDSEIDPSRTLAPFIARQEYAAPDSARTKSGHAAQIEIVYRDINSMIDTLGLNSRSLKAFIEWNERSDRYGQIDRAALEEATESDDSWFEKWALCEIQDLVRIQDELFTDLEEGSVKGVVQKLADSIRVISDAARLLSNVNSERRRISAAKDPQKLDALRRAALSKELADQQKTLRREYAQLLQQLCTAEDEVNVLRSKLVAHNAQKGRTSGVPTVDNIKRTITRLTDMIVARNTDILHKESRLAKALKSSAAAAAAAAAPSTPLPLRKSTTPLRSSTSRRPPPESHIEDTPFATPPTSRERMPLRELNQVAVTPEQKGTPRRGLVIDDWAVEGSVGGVVMEEEQMRKKYFIA</sequence>
<feature type="compositionally biased region" description="Low complexity" evidence="4">
    <location>
        <begin position="868"/>
        <end position="881"/>
    </location>
</feature>
<gene>
    <name evidence="6" type="ORF">GRF29_103g334854</name>
</gene>
<comment type="subcellular location">
    <subcellularLocation>
        <location evidence="1">Nucleus</location>
    </subcellularLocation>
</comment>
<evidence type="ECO:0000256" key="3">
    <source>
        <dbReference type="ARBA" id="ARBA00023242"/>
    </source>
</evidence>
<feature type="compositionally biased region" description="Polar residues" evidence="4">
    <location>
        <begin position="468"/>
        <end position="478"/>
    </location>
</feature>
<feature type="region of interest" description="Disordered" evidence="4">
    <location>
        <begin position="615"/>
        <end position="1009"/>
    </location>
</feature>
<evidence type="ECO:0000256" key="4">
    <source>
        <dbReference type="SAM" id="MobiDB-lite"/>
    </source>
</evidence>
<protein>
    <recommendedName>
        <fullName evidence="5">Nucleoporin Nup159/Nup146 N-terminal domain-containing protein</fullName>
    </recommendedName>
</protein>
<evidence type="ECO:0000313" key="6">
    <source>
        <dbReference type="EMBL" id="KAK3207261.1"/>
    </source>
</evidence>
<feature type="compositionally biased region" description="Acidic residues" evidence="4">
    <location>
        <begin position="896"/>
        <end position="928"/>
    </location>
</feature>